<dbReference type="AlphaFoldDB" id="A0A444W183"/>
<accession>A0A444W183</accession>
<name>A0A444W183_9FLAO</name>
<dbReference type="Proteomes" id="UP000290433">
    <property type="component" value="Unassembled WGS sequence"/>
</dbReference>
<gene>
    <name evidence="1" type="ORF">NU08_1306</name>
</gene>
<evidence type="ECO:0000313" key="1">
    <source>
        <dbReference type="EMBL" id="RYJ39637.1"/>
    </source>
</evidence>
<reference evidence="1 2" key="1">
    <citation type="submission" date="2014-12" db="EMBL/GenBank/DDBJ databases">
        <title>Genome sequence of Flavobacterium anhuiense RCM74.</title>
        <authorList>
            <person name="Kim J.F."/>
            <person name="Song J.Y."/>
            <person name="Kwak M.-J."/>
            <person name="Lee S.-W."/>
        </authorList>
    </citation>
    <scope>NUCLEOTIDE SEQUENCE [LARGE SCALE GENOMIC DNA]</scope>
    <source>
        <strain evidence="1 2">RCM74</strain>
    </source>
</reference>
<evidence type="ECO:0000313" key="2">
    <source>
        <dbReference type="Proteomes" id="UP000290433"/>
    </source>
</evidence>
<protein>
    <submittedName>
        <fullName evidence="1">Uncharacterized protein</fullName>
    </submittedName>
</protein>
<dbReference type="EMBL" id="JUIV01000003">
    <property type="protein sequence ID" value="RYJ39637.1"/>
    <property type="molecule type" value="Genomic_DNA"/>
</dbReference>
<sequence length="45" mass="5264">MLQKPIPFEFISFPAIIIDNYVQIELLDLGKASFFIIFPNKKINH</sequence>
<comment type="caution">
    <text evidence="1">The sequence shown here is derived from an EMBL/GenBank/DDBJ whole genome shotgun (WGS) entry which is preliminary data.</text>
</comment>
<organism evidence="1 2">
    <name type="scientific">Flavobacterium anhuiense</name>
    <dbReference type="NCBI Taxonomy" id="459526"/>
    <lineage>
        <taxon>Bacteria</taxon>
        <taxon>Pseudomonadati</taxon>
        <taxon>Bacteroidota</taxon>
        <taxon>Flavobacteriia</taxon>
        <taxon>Flavobacteriales</taxon>
        <taxon>Flavobacteriaceae</taxon>
        <taxon>Flavobacterium</taxon>
    </lineage>
</organism>
<proteinExistence type="predicted"/>